<dbReference type="Proteomes" id="UP000011740">
    <property type="component" value="Unassembled WGS sequence"/>
</dbReference>
<dbReference type="eggNOG" id="COG5640">
    <property type="taxonomic scope" value="Bacteria"/>
</dbReference>
<evidence type="ECO:0000313" key="2">
    <source>
        <dbReference type="Proteomes" id="UP000011740"/>
    </source>
</evidence>
<comment type="caution">
    <text evidence="1">The sequence shown here is derived from an EMBL/GenBank/DDBJ whole genome shotgun (WGS) entry which is preliminary data.</text>
</comment>
<sequence>MPHASGRSRRRALSRALTAATAVALAAITAGTASADVPGPGSVPAVRPPAAPALRAGNARIAPDAPVFPVQAVDRRGGYFVYMPDGKGGLASRKSFGGDWSAIKAATGVDHDRDGVWEATYAIGPDDSVGYITPKGAREVATDWGQYDSFFSPGNLGGAKQSDILVRDRAGVLWLYLAKADGSLSGRKKVGPGWGQYTAIAGRADLTGDGRTDVVARDGKGTLWLYQGTGDTARPFKSRTRIGDGWNQFNLLLGTGDVDLDGHADLLARDGKGALWLYKGTGRASAPFKSRVLVGKSGWNQYRLLF</sequence>
<dbReference type="InterPro" id="IPR028994">
    <property type="entry name" value="Integrin_alpha_N"/>
</dbReference>
<dbReference type="InterPro" id="IPR013517">
    <property type="entry name" value="FG-GAP"/>
</dbReference>
<proteinExistence type="predicted"/>
<dbReference type="PANTHER" id="PTHR46580:SF4">
    <property type="entry name" value="ATP_GTP-BINDING PROTEIN"/>
    <property type="match status" value="1"/>
</dbReference>
<gene>
    <name evidence="1" type="ORF">H340_18019</name>
</gene>
<dbReference type="PROSITE" id="PS51318">
    <property type="entry name" value="TAT"/>
    <property type="match status" value="1"/>
</dbReference>
<dbReference type="EMBL" id="AORZ01000057">
    <property type="protein sequence ID" value="EME99107.1"/>
    <property type="molecule type" value="Genomic_DNA"/>
</dbReference>
<organism evidence="1 2">
    <name type="scientific">Streptomyces mobaraensis (strain ATCC 29032 / DSM 40847 / JCM 4168 / NBRC 13819 / NCIMB 11159 / IPCR 16-22)</name>
    <dbReference type="NCBI Taxonomy" id="1223523"/>
    <lineage>
        <taxon>Bacteria</taxon>
        <taxon>Bacillati</taxon>
        <taxon>Actinomycetota</taxon>
        <taxon>Actinomycetes</taxon>
        <taxon>Kitasatosporales</taxon>
        <taxon>Streptomycetaceae</taxon>
        <taxon>Streptomyces</taxon>
    </lineage>
</organism>
<dbReference type="SUPFAM" id="SSF69318">
    <property type="entry name" value="Integrin alpha N-terminal domain"/>
    <property type="match status" value="1"/>
</dbReference>
<dbReference type="STRING" id="1223523.H340_18019"/>
<name>M3AZK4_STRM1</name>
<accession>M3AZK4</accession>
<dbReference type="InterPro" id="IPR006311">
    <property type="entry name" value="TAT_signal"/>
</dbReference>
<dbReference type="PATRIC" id="fig|1223523.3.peg.3689"/>
<protein>
    <submittedName>
        <fullName evidence="1">Secreted protein</fullName>
    </submittedName>
</protein>
<dbReference type="Gene3D" id="2.115.10.10">
    <property type="entry name" value="Tachylectin 2"/>
    <property type="match status" value="1"/>
</dbReference>
<evidence type="ECO:0000313" key="1">
    <source>
        <dbReference type="EMBL" id="EME99107.1"/>
    </source>
</evidence>
<dbReference type="RefSeq" id="WP_004947331.1">
    <property type="nucleotide sequence ID" value="NZ_AORZ01000057.1"/>
</dbReference>
<reference evidence="1 2" key="1">
    <citation type="journal article" date="2013" name="Genome Announc.">
        <title>Whole-Genome Shotgun Assembly and Analysis of the Genome of Streptomyces mobaraensis DSM 40847, a Strain for Industrial Production of Microbial Transglutaminase.</title>
        <authorList>
            <person name="Yang H."/>
            <person name="He T."/>
            <person name="Wu W."/>
            <person name="Zhu W."/>
            <person name="Lu B."/>
            <person name="Sun W."/>
        </authorList>
    </citation>
    <scope>NUCLEOTIDE SEQUENCE [LARGE SCALE GENOMIC DNA]</scope>
    <source>
        <strain evidence="1 2">DSM 40847</strain>
    </source>
</reference>
<dbReference type="PANTHER" id="PTHR46580">
    <property type="entry name" value="SENSOR KINASE-RELATED"/>
    <property type="match status" value="1"/>
</dbReference>
<dbReference type="Pfam" id="PF13517">
    <property type="entry name" value="FG-GAP_3"/>
    <property type="match status" value="1"/>
</dbReference>
<dbReference type="AlphaFoldDB" id="M3AZK4"/>